<proteinExistence type="predicted"/>
<keyword evidence="3" id="KW-1185">Reference proteome</keyword>
<feature type="region of interest" description="Disordered" evidence="1">
    <location>
        <begin position="54"/>
        <end position="99"/>
    </location>
</feature>
<gene>
    <name evidence="2" type="ORF">BTM25_21130</name>
</gene>
<sequence length="99" mass="10380">MRRGRPSAHPGFMNLVFVPAALLFLAFVLYAGLAVPLTDVLEPLLDRWRARKSVERRAADPPFSARAAGDTPNPLTGPAVPGRSAAAARSSGPSGHAPP</sequence>
<protein>
    <submittedName>
        <fullName evidence="2">Uncharacterized protein</fullName>
    </submittedName>
</protein>
<dbReference type="EMBL" id="MTBP01000001">
    <property type="protein sequence ID" value="POM27694.1"/>
    <property type="molecule type" value="Genomic_DNA"/>
</dbReference>
<evidence type="ECO:0000313" key="2">
    <source>
        <dbReference type="EMBL" id="POM27694.1"/>
    </source>
</evidence>
<dbReference type="AlphaFoldDB" id="A0A2P4URQ6"/>
<feature type="compositionally biased region" description="Low complexity" evidence="1">
    <location>
        <begin position="77"/>
        <end position="99"/>
    </location>
</feature>
<evidence type="ECO:0000313" key="3">
    <source>
        <dbReference type="Proteomes" id="UP000242367"/>
    </source>
</evidence>
<dbReference type="Proteomes" id="UP000242367">
    <property type="component" value="Unassembled WGS sequence"/>
</dbReference>
<organism evidence="2 3">
    <name type="scientific">Actinomadura rubteroloni</name>
    <dbReference type="NCBI Taxonomy" id="1926885"/>
    <lineage>
        <taxon>Bacteria</taxon>
        <taxon>Bacillati</taxon>
        <taxon>Actinomycetota</taxon>
        <taxon>Actinomycetes</taxon>
        <taxon>Streptosporangiales</taxon>
        <taxon>Thermomonosporaceae</taxon>
        <taxon>Actinomadura</taxon>
    </lineage>
</organism>
<evidence type="ECO:0000256" key="1">
    <source>
        <dbReference type="SAM" id="MobiDB-lite"/>
    </source>
</evidence>
<name>A0A2P4URQ6_9ACTN</name>
<accession>A0A2P4URQ6</accession>
<comment type="caution">
    <text evidence="2">The sequence shown here is derived from an EMBL/GenBank/DDBJ whole genome shotgun (WGS) entry which is preliminary data.</text>
</comment>
<reference evidence="2 3" key="1">
    <citation type="journal article" date="2017" name="Chemistry">
        <title>Isolation, Biosynthesis and Chemical Modifications of Rubterolones A-F: Rare Tropolone Alkaloids from Actinomadura sp. 5-2.</title>
        <authorList>
            <person name="Guo H."/>
            <person name="Benndorf R."/>
            <person name="Leichnitz D."/>
            <person name="Klassen J.L."/>
            <person name="Vollmers J."/>
            <person name="Gorls H."/>
            <person name="Steinacker M."/>
            <person name="Weigel C."/>
            <person name="Dahse H.M."/>
            <person name="Kaster A.K."/>
            <person name="de Beer Z.W."/>
            <person name="Poulsen M."/>
            <person name="Beemelmanns C."/>
        </authorList>
    </citation>
    <scope>NUCLEOTIDE SEQUENCE [LARGE SCALE GENOMIC DNA]</scope>
    <source>
        <strain evidence="2 3">5-2</strain>
    </source>
</reference>